<dbReference type="Proteomes" id="UP001472677">
    <property type="component" value="Unassembled WGS sequence"/>
</dbReference>
<sequence length="75" mass="8603">MVCTITTDRFVVTPRSHHHPSLAVQHHRPAGGSFEDSMFDRFTVRAQPIFSVFYHCPASRHEVEATAVLRRSRRA</sequence>
<proteinExistence type="predicted"/>
<name>A0ABR2CUG7_9ROSI</name>
<accession>A0ABR2CUG7</accession>
<dbReference type="EMBL" id="JBBPBM010000043">
    <property type="protein sequence ID" value="KAK8523169.1"/>
    <property type="molecule type" value="Genomic_DNA"/>
</dbReference>
<keyword evidence="2" id="KW-1185">Reference proteome</keyword>
<gene>
    <name evidence="1" type="ORF">V6N12_047699</name>
</gene>
<organism evidence="1 2">
    <name type="scientific">Hibiscus sabdariffa</name>
    <name type="common">roselle</name>
    <dbReference type="NCBI Taxonomy" id="183260"/>
    <lineage>
        <taxon>Eukaryota</taxon>
        <taxon>Viridiplantae</taxon>
        <taxon>Streptophyta</taxon>
        <taxon>Embryophyta</taxon>
        <taxon>Tracheophyta</taxon>
        <taxon>Spermatophyta</taxon>
        <taxon>Magnoliopsida</taxon>
        <taxon>eudicotyledons</taxon>
        <taxon>Gunneridae</taxon>
        <taxon>Pentapetalae</taxon>
        <taxon>rosids</taxon>
        <taxon>malvids</taxon>
        <taxon>Malvales</taxon>
        <taxon>Malvaceae</taxon>
        <taxon>Malvoideae</taxon>
        <taxon>Hibiscus</taxon>
    </lineage>
</organism>
<evidence type="ECO:0000313" key="2">
    <source>
        <dbReference type="Proteomes" id="UP001472677"/>
    </source>
</evidence>
<protein>
    <submittedName>
        <fullName evidence="1">Uncharacterized protein</fullName>
    </submittedName>
</protein>
<reference evidence="1 2" key="1">
    <citation type="journal article" date="2024" name="G3 (Bethesda)">
        <title>Genome assembly of Hibiscus sabdariffa L. provides insights into metabolisms of medicinal natural products.</title>
        <authorList>
            <person name="Kim T."/>
        </authorList>
    </citation>
    <scope>NUCLEOTIDE SEQUENCE [LARGE SCALE GENOMIC DNA]</scope>
    <source>
        <strain evidence="1">TK-2024</strain>
        <tissue evidence="1">Old leaves</tissue>
    </source>
</reference>
<comment type="caution">
    <text evidence="1">The sequence shown here is derived from an EMBL/GenBank/DDBJ whole genome shotgun (WGS) entry which is preliminary data.</text>
</comment>
<evidence type="ECO:0000313" key="1">
    <source>
        <dbReference type="EMBL" id="KAK8523169.1"/>
    </source>
</evidence>